<feature type="domain" description="Beta-galactosidase 1-like first all-beta" evidence="9">
    <location>
        <begin position="417"/>
        <end position="527"/>
    </location>
</feature>
<reference evidence="11 12" key="1">
    <citation type="submission" date="2019-02" db="EMBL/GenBank/DDBJ databases">
        <title>Pedobacter sp. RP-1-13 sp. nov., isolated from Arctic soil.</title>
        <authorList>
            <person name="Dahal R.H."/>
        </authorList>
    </citation>
    <scope>NUCLEOTIDE SEQUENCE [LARGE SCALE GENOMIC DNA]</scope>
    <source>
        <strain evidence="11 12">RP-1-13</strain>
    </source>
</reference>
<dbReference type="InterPro" id="IPR048913">
    <property type="entry name" value="BetaGal_gal-bd"/>
</dbReference>
<dbReference type="SUPFAM" id="SSF49785">
    <property type="entry name" value="Galactose-binding domain-like"/>
    <property type="match status" value="2"/>
</dbReference>
<dbReference type="GO" id="GO:0004553">
    <property type="term" value="F:hydrolase activity, hydrolyzing O-glycosyl compounds"/>
    <property type="evidence" value="ECO:0007669"/>
    <property type="project" value="InterPro"/>
</dbReference>
<dbReference type="Pfam" id="PF01301">
    <property type="entry name" value="Glyco_hydro_35"/>
    <property type="match status" value="1"/>
</dbReference>
<evidence type="ECO:0000256" key="1">
    <source>
        <dbReference type="ARBA" id="ARBA00009809"/>
    </source>
</evidence>
<dbReference type="Pfam" id="PF21317">
    <property type="entry name" value="BetaGal_ABD_1"/>
    <property type="match status" value="1"/>
</dbReference>
<dbReference type="AlphaFoldDB" id="A0A4V2MIU2"/>
<keyword evidence="12" id="KW-1185">Reference proteome</keyword>
<organism evidence="11 12">
    <name type="scientific">Pedobacter frigiditerrae</name>
    <dbReference type="NCBI Taxonomy" id="2530452"/>
    <lineage>
        <taxon>Bacteria</taxon>
        <taxon>Pseudomonadati</taxon>
        <taxon>Bacteroidota</taxon>
        <taxon>Sphingobacteriia</taxon>
        <taxon>Sphingobacteriales</taxon>
        <taxon>Sphingobacteriaceae</taxon>
        <taxon>Pedobacter</taxon>
    </lineage>
</organism>
<comment type="similarity">
    <text evidence="1 6">Belongs to the glycosyl hydrolase 35 family.</text>
</comment>
<dbReference type="Proteomes" id="UP000292884">
    <property type="component" value="Unassembled WGS sequence"/>
</dbReference>
<keyword evidence="3" id="KW-0378">Hydrolase</keyword>
<feature type="domain" description="Glycoside hydrolase 35 catalytic" evidence="8">
    <location>
        <begin position="60"/>
        <end position="372"/>
    </location>
</feature>
<keyword evidence="5" id="KW-0326">Glycosidase</keyword>
<dbReference type="PANTHER" id="PTHR23421">
    <property type="entry name" value="BETA-GALACTOSIDASE RELATED"/>
    <property type="match status" value="1"/>
</dbReference>
<dbReference type="InterPro" id="IPR008979">
    <property type="entry name" value="Galactose-bd-like_sf"/>
</dbReference>
<dbReference type="Pfam" id="PF21467">
    <property type="entry name" value="BetaGal_gal-bd"/>
    <property type="match status" value="1"/>
</dbReference>
<keyword evidence="2" id="KW-0732">Signal</keyword>
<evidence type="ECO:0000256" key="2">
    <source>
        <dbReference type="ARBA" id="ARBA00022729"/>
    </source>
</evidence>
<dbReference type="EMBL" id="SJSK01000002">
    <property type="protein sequence ID" value="TCC91646.1"/>
    <property type="molecule type" value="Genomic_DNA"/>
</dbReference>
<dbReference type="InterPro" id="IPR031330">
    <property type="entry name" value="Gly_Hdrlase_35_cat"/>
</dbReference>
<dbReference type="PRINTS" id="PR00742">
    <property type="entry name" value="GLHYDRLASE35"/>
</dbReference>
<evidence type="ECO:0000259" key="9">
    <source>
        <dbReference type="Pfam" id="PF21317"/>
    </source>
</evidence>
<proteinExistence type="inferred from homology"/>
<keyword evidence="4" id="KW-0325">Glycoprotein</keyword>
<evidence type="ECO:0000259" key="8">
    <source>
        <dbReference type="Pfam" id="PF01301"/>
    </source>
</evidence>
<name>A0A4V2MIU2_9SPHI</name>
<dbReference type="OrthoDB" id="703126at2"/>
<evidence type="ECO:0000256" key="4">
    <source>
        <dbReference type="ARBA" id="ARBA00023180"/>
    </source>
</evidence>
<evidence type="ECO:0000313" key="11">
    <source>
        <dbReference type="EMBL" id="TCC91646.1"/>
    </source>
</evidence>
<dbReference type="RefSeq" id="WP_131552585.1">
    <property type="nucleotide sequence ID" value="NZ_SJSK01000002.1"/>
</dbReference>
<dbReference type="Gene3D" id="3.20.20.80">
    <property type="entry name" value="Glycosidases"/>
    <property type="match status" value="1"/>
</dbReference>
<sequence>MINVFLTFIILFLVSPNVKSFSMNISLNKKCLLIVVFLFFSIAQLAAQQKHTFTINKNDFLLDGKPFHIISGEMHYARVPRAYWRDRLKKARSMGLNTICTYMFWNAHEPVKGTYDFTGNLDIAEFCKIAAEEDLWVIIRPGPYTCAEWDLGGLPSYLLKNKNIVLRTSDSDYMPQTLTFLNRAVQAFKNAQITKGGNVLMVQVENEYGVYKADKVYLEAIKNTLLKAGVDVPLFHCDWLGKNYYDKGHIEGVIPTINFGSKAQKGFETFAQYVPDGPRFNSEFWTGWFDYWGGKHEVHSVKEKIEDFKWMIDNGVSVNLYMFHGGTTNGFFPGANGSNTYYTPYTTSYDYDAPLNEDGEPNDKFYAFRDVILKKYPDLKLPALPTPIKKIVIPEFKLTHFASLVNNLPAPKVFETPQNIEALDQAYGLILYAHDFTGELKGELKITRVMDRAMIYLDGKKIGVLDRRLNQTAIQVNFPTGKHRLEILVEPLGRVNFGTAIDTERKGITEGVYLNGRALKEWQHYQFPLDKIESVKTSSAKAGYPEFLKGSFTVNEIGDTYLDTRNLDHGLLWLNGKLIGRYWGIGPQQTLYIPGCWIKKGINQITILELGNPKANSIKGIKEQIWATQLDSTLLHSKAGSKLTLNASQLVKTGVLEDKDGWQNISLDKAVAGRYICLESTSSYENSAVAAIAELRILDANGLEVPREECTIVYADSEEFERENGLATLMMDNQPTTSWQTQWGYKKVAHPHRVVIDLGKVTNISGFKYLAGTQKTKGKIKDFNFYVSKDQFTIVAK</sequence>
<dbReference type="InterPro" id="IPR000421">
    <property type="entry name" value="FA58C"/>
</dbReference>
<dbReference type="InterPro" id="IPR001944">
    <property type="entry name" value="Glycoside_Hdrlase_35"/>
</dbReference>
<evidence type="ECO:0000259" key="7">
    <source>
        <dbReference type="Pfam" id="PF00754"/>
    </source>
</evidence>
<dbReference type="InterPro" id="IPR017853">
    <property type="entry name" value="GH"/>
</dbReference>
<dbReference type="SUPFAM" id="SSF51445">
    <property type="entry name" value="(Trans)glycosidases"/>
    <property type="match status" value="1"/>
</dbReference>
<feature type="domain" description="F5/8 type C" evidence="7">
    <location>
        <begin position="719"/>
        <end position="791"/>
    </location>
</feature>
<evidence type="ECO:0000256" key="6">
    <source>
        <dbReference type="RuleBase" id="RU003679"/>
    </source>
</evidence>
<dbReference type="Gene3D" id="2.60.120.260">
    <property type="entry name" value="Galactose-binding domain-like"/>
    <property type="match status" value="3"/>
</dbReference>
<accession>A0A4V2MIU2</accession>
<comment type="caution">
    <text evidence="11">The sequence shown here is derived from an EMBL/GenBank/DDBJ whole genome shotgun (WGS) entry which is preliminary data.</text>
</comment>
<evidence type="ECO:0000313" key="12">
    <source>
        <dbReference type="Proteomes" id="UP000292884"/>
    </source>
</evidence>
<feature type="domain" description="Beta-galactosidase galactose-binding" evidence="10">
    <location>
        <begin position="547"/>
        <end position="603"/>
    </location>
</feature>
<protein>
    <submittedName>
        <fullName evidence="11">Beta-galactosidase</fullName>
    </submittedName>
</protein>
<dbReference type="GO" id="GO:0005975">
    <property type="term" value="P:carbohydrate metabolic process"/>
    <property type="evidence" value="ECO:0007669"/>
    <property type="project" value="InterPro"/>
</dbReference>
<dbReference type="FunFam" id="3.20.20.80:FF:000017">
    <property type="entry name" value="Beta-galactosidase"/>
    <property type="match status" value="1"/>
</dbReference>
<dbReference type="Pfam" id="PF00754">
    <property type="entry name" value="F5_F8_type_C"/>
    <property type="match status" value="1"/>
</dbReference>
<evidence type="ECO:0000256" key="5">
    <source>
        <dbReference type="ARBA" id="ARBA00023295"/>
    </source>
</evidence>
<evidence type="ECO:0000259" key="10">
    <source>
        <dbReference type="Pfam" id="PF21467"/>
    </source>
</evidence>
<evidence type="ECO:0000256" key="3">
    <source>
        <dbReference type="ARBA" id="ARBA00022801"/>
    </source>
</evidence>
<gene>
    <name evidence="11" type="ORF">EZ428_07750</name>
</gene>
<dbReference type="InterPro" id="IPR048912">
    <property type="entry name" value="BetaGal1-like_ABD1"/>
</dbReference>